<name>A0A1G6JP02_9PSEU</name>
<keyword evidence="3" id="KW-1185">Reference proteome</keyword>
<evidence type="ECO:0008006" key="4">
    <source>
        <dbReference type="Google" id="ProtNLM"/>
    </source>
</evidence>
<dbReference type="STRING" id="1271860.SAMN05216174_101486"/>
<dbReference type="Proteomes" id="UP000199501">
    <property type="component" value="Unassembled WGS sequence"/>
</dbReference>
<proteinExistence type="predicted"/>
<sequence length="173" mass="18575">MLVLGRSKEQVGARRYGDRMGFVGGIGETWLALTWAHRNLHRLPDGQLAVDSRGFSPGEPATPRTCSSSLSTATTNPPASTPMRPDYKAILLVLQGFAAFHRGAPNAAIGLFRSALGIAESPDLRARLDDPRRVAMARLHLSLVAPAQEAIHLAADALAWFAERESVNSANPI</sequence>
<accession>A0A1G6JP02</accession>
<dbReference type="EMBL" id="FMZZ01000001">
    <property type="protein sequence ID" value="SDC20165.1"/>
    <property type="molecule type" value="Genomic_DNA"/>
</dbReference>
<evidence type="ECO:0000313" key="3">
    <source>
        <dbReference type="Proteomes" id="UP000199501"/>
    </source>
</evidence>
<dbReference type="AlphaFoldDB" id="A0A1G6JP02"/>
<protein>
    <recommendedName>
        <fullName evidence="4">Tetratricopeptide repeat protein</fullName>
    </recommendedName>
</protein>
<reference evidence="3" key="1">
    <citation type="submission" date="2016-10" db="EMBL/GenBank/DDBJ databases">
        <authorList>
            <person name="Varghese N."/>
            <person name="Submissions S."/>
        </authorList>
    </citation>
    <scope>NUCLEOTIDE SEQUENCE [LARGE SCALE GENOMIC DNA]</scope>
    <source>
        <strain evidence="3">IBRC-M 10403</strain>
    </source>
</reference>
<evidence type="ECO:0000256" key="1">
    <source>
        <dbReference type="SAM" id="MobiDB-lite"/>
    </source>
</evidence>
<feature type="compositionally biased region" description="Low complexity" evidence="1">
    <location>
        <begin position="67"/>
        <end position="81"/>
    </location>
</feature>
<evidence type="ECO:0000313" key="2">
    <source>
        <dbReference type="EMBL" id="SDC20165.1"/>
    </source>
</evidence>
<feature type="region of interest" description="Disordered" evidence="1">
    <location>
        <begin position="51"/>
        <end position="81"/>
    </location>
</feature>
<organism evidence="2 3">
    <name type="scientific">Actinokineospora iranica</name>
    <dbReference type="NCBI Taxonomy" id="1271860"/>
    <lineage>
        <taxon>Bacteria</taxon>
        <taxon>Bacillati</taxon>
        <taxon>Actinomycetota</taxon>
        <taxon>Actinomycetes</taxon>
        <taxon>Pseudonocardiales</taxon>
        <taxon>Pseudonocardiaceae</taxon>
        <taxon>Actinokineospora</taxon>
    </lineage>
</organism>
<gene>
    <name evidence="2" type="ORF">SAMN05216174_101486</name>
</gene>